<evidence type="ECO:0008006" key="3">
    <source>
        <dbReference type="Google" id="ProtNLM"/>
    </source>
</evidence>
<protein>
    <recommendedName>
        <fullName evidence="3">S-adenosyl methyltransferase</fullName>
    </recommendedName>
</protein>
<dbReference type="Gene3D" id="3.40.50.150">
    <property type="entry name" value="Vaccinia Virus protein VP39"/>
    <property type="match status" value="2"/>
</dbReference>
<evidence type="ECO:0000313" key="2">
    <source>
        <dbReference type="Proteomes" id="UP000677082"/>
    </source>
</evidence>
<reference evidence="1 2" key="1">
    <citation type="submission" date="2021-03" db="EMBL/GenBank/DDBJ databases">
        <title>Whole genome shotgun sequence of Actinoplanes toevensis NBRC 105298.</title>
        <authorList>
            <person name="Komaki H."/>
            <person name="Tamura T."/>
        </authorList>
    </citation>
    <scope>NUCLEOTIDE SEQUENCE [LARGE SCALE GENOMIC DNA]</scope>
    <source>
        <strain evidence="1 2">NBRC 105298</strain>
    </source>
</reference>
<organism evidence="1 2">
    <name type="scientific">Paractinoplanes toevensis</name>
    <dbReference type="NCBI Taxonomy" id="571911"/>
    <lineage>
        <taxon>Bacteria</taxon>
        <taxon>Bacillati</taxon>
        <taxon>Actinomycetota</taxon>
        <taxon>Actinomycetes</taxon>
        <taxon>Micromonosporales</taxon>
        <taxon>Micromonosporaceae</taxon>
        <taxon>Paractinoplanes</taxon>
    </lineage>
</organism>
<evidence type="ECO:0000313" key="1">
    <source>
        <dbReference type="EMBL" id="GIM93197.1"/>
    </source>
</evidence>
<dbReference type="SUPFAM" id="SSF46785">
    <property type="entry name" value="Winged helix' DNA-binding domain"/>
    <property type="match status" value="1"/>
</dbReference>
<dbReference type="RefSeq" id="WP_307853963.1">
    <property type="nucleotide sequence ID" value="NZ_BOQN01000064.1"/>
</dbReference>
<comment type="caution">
    <text evidence="1">The sequence shown here is derived from an EMBL/GenBank/DDBJ whole genome shotgun (WGS) entry which is preliminary data.</text>
</comment>
<dbReference type="AlphaFoldDB" id="A0A919W255"/>
<dbReference type="Gene3D" id="1.10.10.10">
    <property type="entry name" value="Winged helix-like DNA-binding domain superfamily/Winged helix DNA-binding domain"/>
    <property type="match status" value="1"/>
</dbReference>
<name>A0A919W255_9ACTN</name>
<dbReference type="Pfam" id="PF04672">
    <property type="entry name" value="Methyltransf_19"/>
    <property type="match status" value="2"/>
</dbReference>
<dbReference type="CDD" id="cd02440">
    <property type="entry name" value="AdoMet_MTases"/>
    <property type="match status" value="1"/>
</dbReference>
<proteinExistence type="predicted"/>
<keyword evidence="2" id="KW-1185">Reference proteome</keyword>
<dbReference type="EMBL" id="BOQN01000064">
    <property type="protein sequence ID" value="GIM93197.1"/>
    <property type="molecule type" value="Genomic_DNA"/>
</dbReference>
<gene>
    <name evidence="1" type="ORF">Ato02nite_049900</name>
</gene>
<dbReference type="InterPro" id="IPR036388">
    <property type="entry name" value="WH-like_DNA-bd_sf"/>
</dbReference>
<dbReference type="SUPFAM" id="SSF53335">
    <property type="entry name" value="S-adenosyl-L-methionine-dependent methyltransferases"/>
    <property type="match status" value="2"/>
</dbReference>
<dbReference type="InterPro" id="IPR029063">
    <property type="entry name" value="SAM-dependent_MTases_sf"/>
</dbReference>
<dbReference type="Proteomes" id="UP000677082">
    <property type="component" value="Unassembled WGS sequence"/>
</dbReference>
<sequence>MDGPGSEAVAPDLLDVAALLDEVLSKPWHLQILRMLGDRPSRYVNIVSALLDAPEPPKSENQVNVTLREMRKLGLVEKADAAKQAPWALTPTGVRVLAQKDGVDRHLWAVRSEHDDSAELAKLSPSDRETIRPDVPHPARRYNYWLGGKDNFAADRASGDELERLFPGARIGALANREFLVRAVRYLVAECGIRQFLDIGTGLPSAGNTHEVAQSIAPESRVVYVDNDPLVLTHAKALLTSSPAGRTAYIQADVRQPSTILNSPVLRENLDLSQPVALMMVAVLHFIPGEGAARPLVEELLDALAPGSFLIVTHLTHDFTPAEIVEAHRTLQRQGRSDFWMRSKTEFTELFSGLKLVDPGVVTTTEWRPDSVISDVDLRAVTVWAAVGRKTVRKAEQTLITLVSRSPLEHTLRALADGPTRYTDIRARIVKQGGRAPLAGQLNKVLGELTALGLIGKESSGDGQSASTRAPWTLTEQGRSALQDLELYRRLSRTEIVPLGDDEPTPDVELSQHQVTRVAQSPGTATAASRNLEEQVAKFNLAETQPARRYNALLGGKDNFAVDRAAAAKILERHPAAGVSAVENRLFMQRAVRFLGSRGIRQFLDIGTGIPVSPNTHEIAQEIDPTARVVYVDNDPFVGVHARALLTSSPEGRTVYLDADLREPRAILDASELRSVLDFSQPVGLLLVAVLHFIRDDDDPREILGMLVGALPPGSFVVASHATPEYMPPEQVVALRSVMERQWRDRTGTELKALFDLPDLELMEPGVQSVAHWWGDEAPKPRPPVEDVVSNGIVAVVRR</sequence>
<accession>A0A919W255</accession>
<dbReference type="InterPro" id="IPR036390">
    <property type="entry name" value="WH_DNA-bd_sf"/>
</dbReference>
<dbReference type="InterPro" id="IPR006764">
    <property type="entry name" value="SAM_dep_MeTrfase_SAV2177_type"/>
</dbReference>